<sequence length="234" mass="26354">MRKKNHKKIINLLLWTLLLCGTLFLFHEPIKNLLVSFGINTIGIDKISADDIKKNNGKNSSFDFDEVQELDLRTILMANLNKNDITIIGGISIPSVNLNLPIGKGTSKYTLALTAGTLKEEQVMGEGNYALAGHHMKRDDLLFSPLYNVEKGAAVYLTDLNYIYEYKIYEQRTIEATDVEVIDDIEGETVLTLITCDDDGETRLLTRGHFVQKTTIDEAKKEARDAFKLEVNNK</sequence>
<evidence type="ECO:0000256" key="1">
    <source>
        <dbReference type="ARBA" id="ARBA00022670"/>
    </source>
</evidence>
<dbReference type="EMBL" id="JAUSTZ010000014">
    <property type="protein sequence ID" value="MDQ0228113.1"/>
    <property type="molecule type" value="Genomic_DNA"/>
</dbReference>
<evidence type="ECO:0000313" key="4">
    <source>
        <dbReference type="EMBL" id="MDQ0228113.1"/>
    </source>
</evidence>
<keyword evidence="2 4" id="KW-0378">Hydrolase</keyword>
<dbReference type="InterPro" id="IPR042007">
    <property type="entry name" value="Sortase_A"/>
</dbReference>
<proteinExistence type="predicted"/>
<name>A0ABT9Z772_9BACI</name>
<dbReference type="Pfam" id="PF04203">
    <property type="entry name" value="Sortase"/>
    <property type="match status" value="1"/>
</dbReference>
<keyword evidence="5" id="KW-1185">Reference proteome</keyword>
<dbReference type="GO" id="GO:0016787">
    <property type="term" value="F:hydrolase activity"/>
    <property type="evidence" value="ECO:0007669"/>
    <property type="project" value="UniProtKB-KW"/>
</dbReference>
<dbReference type="RefSeq" id="WP_174879889.1">
    <property type="nucleotide sequence ID" value="NZ_CADEPK010000078.1"/>
</dbReference>
<dbReference type="CDD" id="cd06165">
    <property type="entry name" value="Sortase_A"/>
    <property type="match status" value="1"/>
</dbReference>
<reference evidence="4 5" key="1">
    <citation type="submission" date="2023-07" db="EMBL/GenBank/DDBJ databases">
        <title>Genomic Encyclopedia of Type Strains, Phase IV (KMG-IV): sequencing the most valuable type-strain genomes for metagenomic binning, comparative biology and taxonomic classification.</title>
        <authorList>
            <person name="Goeker M."/>
        </authorList>
    </citation>
    <scope>NUCLEOTIDE SEQUENCE [LARGE SCALE GENOMIC DNA]</scope>
    <source>
        <strain evidence="4 5">DSM 17723</strain>
    </source>
</reference>
<dbReference type="NCBIfam" id="TIGR01076">
    <property type="entry name" value="sortase_fam"/>
    <property type="match status" value="1"/>
</dbReference>
<evidence type="ECO:0000256" key="2">
    <source>
        <dbReference type="ARBA" id="ARBA00022801"/>
    </source>
</evidence>
<keyword evidence="1" id="KW-0645">Protease</keyword>
<gene>
    <name evidence="4" type="ORF">J2S02_004477</name>
</gene>
<accession>A0ABT9Z772</accession>
<dbReference type="SUPFAM" id="SSF63817">
    <property type="entry name" value="Sortase"/>
    <property type="match status" value="1"/>
</dbReference>
<keyword evidence="3" id="KW-0788">Thiol protease</keyword>
<evidence type="ECO:0000313" key="5">
    <source>
        <dbReference type="Proteomes" id="UP001232245"/>
    </source>
</evidence>
<dbReference type="Gene3D" id="2.40.260.10">
    <property type="entry name" value="Sortase"/>
    <property type="match status" value="1"/>
</dbReference>
<dbReference type="Proteomes" id="UP001232245">
    <property type="component" value="Unassembled WGS sequence"/>
</dbReference>
<evidence type="ECO:0000256" key="3">
    <source>
        <dbReference type="ARBA" id="ARBA00022807"/>
    </source>
</evidence>
<comment type="caution">
    <text evidence="4">The sequence shown here is derived from an EMBL/GenBank/DDBJ whole genome shotgun (WGS) entry which is preliminary data.</text>
</comment>
<dbReference type="EC" id="3.4.22.70" evidence="4"/>
<dbReference type="InterPro" id="IPR023365">
    <property type="entry name" value="Sortase_dom-sf"/>
</dbReference>
<organism evidence="4 5">
    <name type="scientific">Metabacillus niabensis</name>
    <dbReference type="NCBI Taxonomy" id="324854"/>
    <lineage>
        <taxon>Bacteria</taxon>
        <taxon>Bacillati</taxon>
        <taxon>Bacillota</taxon>
        <taxon>Bacilli</taxon>
        <taxon>Bacillales</taxon>
        <taxon>Bacillaceae</taxon>
        <taxon>Metabacillus</taxon>
    </lineage>
</organism>
<protein>
    <submittedName>
        <fullName evidence="4">Sortase A</fullName>
        <ecNumber evidence="4">3.4.22.70</ecNumber>
    </submittedName>
</protein>
<dbReference type="InterPro" id="IPR005754">
    <property type="entry name" value="Sortase"/>
</dbReference>